<proteinExistence type="inferred from homology"/>
<accession>A0ABP0FJM9</accession>
<comment type="subcellular location">
    <subcellularLocation>
        <location evidence="1">Membrane</location>
        <topology evidence="1">Multi-pass membrane protein</topology>
    </subcellularLocation>
</comment>
<evidence type="ECO:0000313" key="7">
    <source>
        <dbReference type="Proteomes" id="UP001642483"/>
    </source>
</evidence>
<comment type="similarity">
    <text evidence="2">Belongs to the TMEM134/TMEM230 family.</text>
</comment>
<evidence type="ECO:0000256" key="1">
    <source>
        <dbReference type="ARBA" id="ARBA00004141"/>
    </source>
</evidence>
<evidence type="ECO:0000256" key="5">
    <source>
        <dbReference type="ARBA" id="ARBA00023136"/>
    </source>
</evidence>
<keyword evidence="5" id="KW-0472">Membrane</keyword>
<evidence type="ECO:0000256" key="2">
    <source>
        <dbReference type="ARBA" id="ARBA00007743"/>
    </source>
</evidence>
<protein>
    <submittedName>
        <fullName evidence="6">Uncharacterized protein</fullName>
    </submittedName>
</protein>
<reference evidence="6 7" key="1">
    <citation type="submission" date="2024-02" db="EMBL/GenBank/DDBJ databases">
        <authorList>
            <person name="Daric V."/>
            <person name="Darras S."/>
        </authorList>
    </citation>
    <scope>NUCLEOTIDE SEQUENCE [LARGE SCALE GENOMIC DNA]</scope>
</reference>
<keyword evidence="3" id="KW-0812">Transmembrane</keyword>
<comment type="caution">
    <text evidence="6">The sequence shown here is derived from an EMBL/GenBank/DDBJ whole genome shotgun (WGS) entry which is preliminary data.</text>
</comment>
<gene>
    <name evidence="6" type="ORF">CVLEPA_LOCUS10128</name>
</gene>
<organism evidence="6 7">
    <name type="scientific">Clavelina lepadiformis</name>
    <name type="common">Light-bulb sea squirt</name>
    <name type="synonym">Ascidia lepadiformis</name>
    <dbReference type="NCBI Taxonomy" id="159417"/>
    <lineage>
        <taxon>Eukaryota</taxon>
        <taxon>Metazoa</taxon>
        <taxon>Chordata</taxon>
        <taxon>Tunicata</taxon>
        <taxon>Ascidiacea</taxon>
        <taxon>Aplousobranchia</taxon>
        <taxon>Clavelinidae</taxon>
        <taxon>Clavelina</taxon>
    </lineage>
</organism>
<dbReference type="Pfam" id="PF05915">
    <property type="entry name" value="TMEM_230_134"/>
    <property type="match status" value="1"/>
</dbReference>
<evidence type="ECO:0000256" key="3">
    <source>
        <dbReference type="ARBA" id="ARBA00022692"/>
    </source>
</evidence>
<feature type="non-terminal residue" evidence="6">
    <location>
        <position position="103"/>
    </location>
</feature>
<keyword evidence="7" id="KW-1185">Reference proteome</keyword>
<dbReference type="InterPro" id="IPR008590">
    <property type="entry name" value="TMEM_230/134"/>
</dbReference>
<name>A0ABP0FJM9_CLALP</name>
<dbReference type="EMBL" id="CAWYQH010000068">
    <property type="protein sequence ID" value="CAK8679883.1"/>
    <property type="molecule type" value="Genomic_DNA"/>
</dbReference>
<evidence type="ECO:0000313" key="6">
    <source>
        <dbReference type="EMBL" id="CAK8679883.1"/>
    </source>
</evidence>
<dbReference type="Proteomes" id="UP001642483">
    <property type="component" value="Unassembled WGS sequence"/>
</dbReference>
<keyword evidence="4" id="KW-1133">Transmembrane helix</keyword>
<evidence type="ECO:0000256" key="4">
    <source>
        <dbReference type="ARBA" id="ARBA00022989"/>
    </source>
</evidence>
<sequence>MEKDADQGNKNIEICTVSQSVLSVAKVERENIQDTDGPVKLDRLCDLVVYNPKFNPQDSTSTWSLGSSTTSSGTPVIRWYRHPKVREHWKVVVASFVLFFIGL</sequence>